<dbReference type="Pfam" id="PF12697">
    <property type="entry name" value="Abhydrolase_6"/>
    <property type="match status" value="1"/>
</dbReference>
<dbReference type="PRINTS" id="PR00111">
    <property type="entry name" value="ABHYDROLASE"/>
</dbReference>
<dbReference type="AlphaFoldDB" id="K0JU17"/>
<dbReference type="InterPro" id="IPR000073">
    <property type="entry name" value="AB_hydrolase_1"/>
</dbReference>
<dbReference type="InterPro" id="IPR050228">
    <property type="entry name" value="Carboxylesterase_BioH"/>
</dbReference>
<dbReference type="SUPFAM" id="SSF53474">
    <property type="entry name" value="alpha/beta-Hydrolases"/>
    <property type="match status" value="1"/>
</dbReference>
<gene>
    <name evidence="2" type="ordered locus">BN6_40240</name>
</gene>
<dbReference type="Gene3D" id="3.40.50.1820">
    <property type="entry name" value="alpha/beta hydrolase"/>
    <property type="match status" value="1"/>
</dbReference>
<dbReference type="KEGG" id="sesp:BN6_40240"/>
<protein>
    <submittedName>
        <fullName evidence="2">Alpha/beta hydrolase fold containing protein</fullName>
    </submittedName>
</protein>
<dbReference type="PATRIC" id="fig|1179773.3.peg.4027"/>
<keyword evidence="3" id="KW-1185">Reference proteome</keyword>
<dbReference type="PANTHER" id="PTHR43194:SF2">
    <property type="entry name" value="PEROXISOMAL MEMBRANE PROTEIN LPX1"/>
    <property type="match status" value="1"/>
</dbReference>
<dbReference type="PANTHER" id="PTHR43194">
    <property type="entry name" value="HYDROLASE ALPHA/BETA FOLD FAMILY"/>
    <property type="match status" value="1"/>
</dbReference>
<proteinExistence type="predicted"/>
<evidence type="ECO:0000313" key="2">
    <source>
        <dbReference type="EMBL" id="CCH31310.1"/>
    </source>
</evidence>
<reference evidence="2 3" key="1">
    <citation type="journal article" date="2012" name="BMC Genomics">
        <title>Complete genome sequence of Saccharothrix espanaensis DSM 44229T and comparison to the other completely sequenced Pseudonocardiaceae.</title>
        <authorList>
            <person name="Strobel T."/>
            <person name="Al-Dilaimi A."/>
            <person name="Blom J."/>
            <person name="Gessner A."/>
            <person name="Kalinowski J."/>
            <person name="Luzhetska M."/>
            <person name="Puhler A."/>
            <person name="Szczepanowski R."/>
            <person name="Bechthold A."/>
            <person name="Ruckert C."/>
        </authorList>
    </citation>
    <scope>NUCLEOTIDE SEQUENCE [LARGE SCALE GENOMIC DNA]</scope>
    <source>
        <strain evidence="3">ATCC 51144 / DSM 44229 / JCM 9112 / NBRC 15066 / NRRL 15764</strain>
    </source>
</reference>
<evidence type="ECO:0000259" key="1">
    <source>
        <dbReference type="Pfam" id="PF12697"/>
    </source>
</evidence>
<dbReference type="OrthoDB" id="2987348at2"/>
<dbReference type="Proteomes" id="UP000006281">
    <property type="component" value="Chromosome"/>
</dbReference>
<accession>K0JU17</accession>
<feature type="domain" description="AB hydrolase-1" evidence="1">
    <location>
        <begin position="25"/>
        <end position="254"/>
    </location>
</feature>
<dbReference type="eggNOG" id="COG2267">
    <property type="taxonomic scope" value="Bacteria"/>
</dbReference>
<dbReference type="STRING" id="1179773.BN6_40240"/>
<dbReference type="HOGENOM" id="CLU_020336_50_4_11"/>
<keyword evidence="2" id="KW-0378">Hydrolase</keyword>
<organism evidence="2 3">
    <name type="scientific">Saccharothrix espanaensis (strain ATCC 51144 / DSM 44229 / JCM 9112 / NBRC 15066 / NRRL 15764)</name>
    <dbReference type="NCBI Taxonomy" id="1179773"/>
    <lineage>
        <taxon>Bacteria</taxon>
        <taxon>Bacillati</taxon>
        <taxon>Actinomycetota</taxon>
        <taxon>Actinomycetes</taxon>
        <taxon>Pseudonocardiales</taxon>
        <taxon>Pseudonocardiaceae</taxon>
        <taxon>Saccharothrix</taxon>
    </lineage>
</organism>
<dbReference type="InterPro" id="IPR029058">
    <property type="entry name" value="AB_hydrolase_fold"/>
</dbReference>
<name>K0JU17_SACES</name>
<sequence length="269" mass="28494">MGLLFTRADRPTLAYTDSGGAGTPVLALHGTFGRGAVFARLATDLAGRARVVAPDQRGHGHSGRAADYGRDEFVADAADLLDHLDLGPAVVLGHSSGGITAYQLAARRPDLVSALVVEDVGPVMGPPEVPHPVLDVRGRPTSAPTREGLARAIGAHVPDSAYFLASAVEDGSGWRLLFDWDDMMAVQEGCVGDWWPDWLGSTCPALVLHGGRSPLLPGPLARDMVARRPGARLVEFPEAGHWIHDDDPAGFARAVGDFLRNIRLRTTPA</sequence>
<evidence type="ECO:0000313" key="3">
    <source>
        <dbReference type="Proteomes" id="UP000006281"/>
    </source>
</evidence>
<dbReference type="BioCyc" id="SESP1179773:BN6_RS19465-MONOMER"/>
<dbReference type="GO" id="GO:0016787">
    <property type="term" value="F:hydrolase activity"/>
    <property type="evidence" value="ECO:0007669"/>
    <property type="project" value="UniProtKB-KW"/>
</dbReference>
<dbReference type="EMBL" id="HE804045">
    <property type="protein sequence ID" value="CCH31310.1"/>
    <property type="molecule type" value="Genomic_DNA"/>
</dbReference>
<dbReference type="RefSeq" id="WP_015101422.1">
    <property type="nucleotide sequence ID" value="NC_019673.1"/>
</dbReference>